<evidence type="ECO:0000313" key="2">
    <source>
        <dbReference type="Proteomes" id="UP001549104"/>
    </source>
</evidence>
<protein>
    <submittedName>
        <fullName evidence="1">Uncharacterized protein</fullName>
    </submittedName>
</protein>
<dbReference type="EMBL" id="JBEPME010000001">
    <property type="protein sequence ID" value="MET3656260.1"/>
    <property type="molecule type" value="Genomic_DNA"/>
</dbReference>
<organism evidence="1 2">
    <name type="scientific">Sporosarcina psychrophila</name>
    <name type="common">Bacillus psychrophilus</name>
    <dbReference type="NCBI Taxonomy" id="1476"/>
    <lineage>
        <taxon>Bacteria</taxon>
        <taxon>Bacillati</taxon>
        <taxon>Bacillota</taxon>
        <taxon>Bacilli</taxon>
        <taxon>Bacillales</taxon>
        <taxon>Caryophanaceae</taxon>
        <taxon>Sporosarcina</taxon>
    </lineage>
</organism>
<dbReference type="Proteomes" id="UP001549104">
    <property type="component" value="Unassembled WGS sequence"/>
</dbReference>
<gene>
    <name evidence="1" type="ORF">ABIC55_001344</name>
</gene>
<evidence type="ECO:0000313" key="1">
    <source>
        <dbReference type="EMBL" id="MET3656260.1"/>
    </source>
</evidence>
<reference evidence="1 2" key="1">
    <citation type="submission" date="2024-06" db="EMBL/GenBank/DDBJ databases">
        <title>Sorghum-associated microbial communities from plants grown in Nebraska, USA.</title>
        <authorList>
            <person name="Schachtman D."/>
        </authorList>
    </citation>
    <scope>NUCLEOTIDE SEQUENCE [LARGE SCALE GENOMIC DNA]</scope>
    <source>
        <strain evidence="1 2">1288</strain>
    </source>
</reference>
<proteinExistence type="predicted"/>
<sequence length="80" mass="9260">MLFAMHRIDKKMEWINRLLAQHSSEISNPIHSIHSPIISPINERHAMINTMSLFENSPKFPSIKIIYLFSVSNKISKTTP</sequence>
<name>A0ABV2K6M8_SPOPS</name>
<accession>A0ABV2K6M8</accession>
<keyword evidence="2" id="KW-1185">Reference proteome</keyword>
<comment type="caution">
    <text evidence="1">The sequence shown here is derived from an EMBL/GenBank/DDBJ whole genome shotgun (WGS) entry which is preliminary data.</text>
</comment>